<dbReference type="InterPro" id="IPR011029">
    <property type="entry name" value="DEATH-like_dom_sf"/>
</dbReference>
<dbReference type="KEGG" id="xla:108705106"/>
<dbReference type="Bgee" id="108705106">
    <property type="expression patterns" value="Expressed in stomach and 15 other cell types or tissues"/>
</dbReference>
<feature type="repeat" description="ANK" evidence="1">
    <location>
        <begin position="59"/>
        <end position="82"/>
    </location>
</feature>
<sequence>MSQLPVRKGSHSKDQLEPHEASPDKHGNTLLHYAAHDNNQSLVNELLQNGCNALAKNGSGLTPIHFAALGDNVEILEVLLSKAPHAVNLKNIKGYTPLHEAVRGKSIKAIQFLIDKADPNLQDEEGNTPLHLAVSQSPACAAVLMSQILLEHPRTNPGIQNLAHENFLFSIVRGAAMEGSESSTNLLSLGLQFHPEILCRNAKGLTLLDVARDIKAPDCVIRRIQQKTQEQQMKNSLQPPHQSLKANSSLLSPEGSVNTPRRTGKTMKVFVCGSSGTGKTTFVSTLKETGIYSKPQFPPSSKGVSITHSDVDDTTLIIWDFAGQMESYFTHSLLLATCGASTIYCLVFSLQGVESDFQGGQKRAIEQIIYWLRFLSATKNIPSKPHVLLIGSHLDKLPEKNREDIAYCFFNNVMENHSVLFQLFHITFLPINCKCKTSGQATKRALKDIVTRSLQTEAHDPLPDITALVMVQATYLRARNDSFQSWNDFADDISKHSSKLLSPSKLRTAVEHLHNISELLYLPQILCPSDTSNTGCAHRASIQPDTSPSGLIIFDLQWLLQDIFGKFGHFSLSPASGREKEQWSLAEMKDALDLKDCDGETTLKLLEKLELLFQTTKGDYVVPAWLKRGRPPGVMQLEKVRGIEYCWDDSSTGLFSQFFVVGLQINLLRTVDPDRCQIWRDGVKLSEKAQLTLEVSENKRCLYMIGSWSQECYEGDCYILMEKVGTEVEKMLRMEPTKSWKKMHLNPRELNCIAEDLPFEKLSSFTWEQILHAEQENRCLCGKSEEVRTWEVLFPHHDQRMLHKLGTSCSTHWLAESTHKKLCEFLDSQHPMALDWRKLAEQLGGATTSVVSELEEESKRRDLSPTHLVLDKYQGSIEHLIGALKHMGREDCIVEIELMLNHLCSSGGNEGGHCV</sequence>
<dbReference type="PANTHER" id="PTHR47679:SF2">
    <property type="entry name" value="C-TERMINAL OF ROC (COR) DOMAIN-CONTAINING PROTEIN"/>
    <property type="match status" value="1"/>
</dbReference>
<name>A0A310U4L3_XENLA</name>
<keyword evidence="4" id="KW-1185">Reference proteome</keyword>
<dbReference type="Gene3D" id="1.25.40.20">
    <property type="entry name" value="Ankyrin repeat-containing domain"/>
    <property type="match status" value="1"/>
</dbReference>
<dbReference type="PROSITE" id="PS50297">
    <property type="entry name" value="ANK_REP_REGION"/>
    <property type="match status" value="3"/>
</dbReference>
<dbReference type="PROSITE" id="PS50088">
    <property type="entry name" value="ANK_REPEAT"/>
    <property type="match status" value="3"/>
</dbReference>
<evidence type="ECO:0000256" key="1">
    <source>
        <dbReference type="PROSITE-ProRule" id="PRU00023"/>
    </source>
</evidence>
<feature type="region of interest" description="Disordered" evidence="2">
    <location>
        <begin position="1"/>
        <end position="27"/>
    </location>
</feature>
<dbReference type="Pfam" id="PF00531">
    <property type="entry name" value="Death"/>
    <property type="match status" value="1"/>
</dbReference>
<dbReference type="InterPro" id="IPR002110">
    <property type="entry name" value="Ankyrin_rpt"/>
</dbReference>
<protein>
    <submittedName>
        <fullName evidence="5 6">Uncharacterized protein LOC108705106</fullName>
    </submittedName>
</protein>
<dbReference type="SUPFAM" id="SSF52540">
    <property type="entry name" value="P-loop containing nucleoside triphosphate hydrolases"/>
    <property type="match status" value="1"/>
</dbReference>
<organism evidence="5">
    <name type="scientific">Xenopus laevis</name>
    <name type="common">African clawed frog</name>
    <dbReference type="NCBI Taxonomy" id="8355"/>
    <lineage>
        <taxon>Eukaryota</taxon>
        <taxon>Metazoa</taxon>
        <taxon>Chordata</taxon>
        <taxon>Craniata</taxon>
        <taxon>Vertebrata</taxon>
        <taxon>Euteleostomi</taxon>
        <taxon>Amphibia</taxon>
        <taxon>Batrachia</taxon>
        <taxon>Anura</taxon>
        <taxon>Pipoidea</taxon>
        <taxon>Pipidae</taxon>
        <taxon>Xenopodinae</taxon>
        <taxon>Xenopus</taxon>
        <taxon>Xenopus</taxon>
    </lineage>
</organism>
<dbReference type="AlphaFoldDB" id="A0A310U4L3"/>
<dbReference type="Gene3D" id="3.40.50.300">
    <property type="entry name" value="P-loop containing nucleotide triphosphate hydrolases"/>
    <property type="match status" value="1"/>
</dbReference>
<evidence type="ECO:0000313" key="6">
    <source>
        <dbReference type="RefSeq" id="XP_018097403.1"/>
    </source>
</evidence>
<evidence type="ECO:0000259" key="3">
    <source>
        <dbReference type="SMART" id="SM00005"/>
    </source>
</evidence>
<proteinExistence type="predicted"/>
<dbReference type="RefSeq" id="XP_018097403.1">
    <property type="nucleotide sequence ID" value="XM_018241914.2"/>
</dbReference>
<keyword evidence="1" id="KW-0040">ANK repeat</keyword>
<dbReference type="Gene3D" id="3.30.70.1390">
    <property type="entry name" value="ROC domain from the Parkinson's disease-associated leucine-rich repeat kinase 2"/>
    <property type="match status" value="1"/>
</dbReference>
<evidence type="ECO:0000313" key="4">
    <source>
        <dbReference type="Proteomes" id="UP000186698"/>
    </source>
</evidence>
<dbReference type="PaxDb" id="8355-A0A310U4L3"/>
<dbReference type="InterPro" id="IPR027417">
    <property type="entry name" value="P-loop_NTPase"/>
</dbReference>
<dbReference type="Pfam" id="PF12796">
    <property type="entry name" value="Ank_2"/>
    <property type="match status" value="1"/>
</dbReference>
<dbReference type="SUPFAM" id="SSF47986">
    <property type="entry name" value="DEATH domain"/>
    <property type="match status" value="1"/>
</dbReference>
<accession>A0A974BRP1</accession>
<dbReference type="Pfam" id="PF08477">
    <property type="entry name" value="Roc"/>
    <property type="match status" value="1"/>
</dbReference>
<dbReference type="STRING" id="8355.A0A310U4L3"/>
<evidence type="ECO:0000256" key="2">
    <source>
        <dbReference type="SAM" id="MobiDB-lite"/>
    </source>
</evidence>
<dbReference type="RefSeq" id="XP_018097402.1">
    <property type="nucleotide sequence ID" value="XM_018241913.2"/>
</dbReference>
<accession>A0A310U4L3</accession>
<dbReference type="OrthoDB" id="9988411at2759"/>
<evidence type="ECO:0000313" key="5">
    <source>
        <dbReference type="RefSeq" id="XP_018097402.1"/>
    </source>
</evidence>
<dbReference type="Gene3D" id="1.10.533.10">
    <property type="entry name" value="Death Domain, Fas"/>
    <property type="match status" value="1"/>
</dbReference>
<feature type="domain" description="Death" evidence="3">
    <location>
        <begin position="808"/>
        <end position="900"/>
    </location>
</feature>
<dbReference type="GO" id="GO:0007165">
    <property type="term" value="P:signal transduction"/>
    <property type="evidence" value="ECO:0007669"/>
    <property type="project" value="InterPro"/>
</dbReference>
<reference evidence="5 6" key="1">
    <citation type="submission" date="2022-04" db="UniProtKB">
        <authorList>
            <consortium name="RefSeq"/>
        </authorList>
    </citation>
    <scope>IDENTIFICATION</scope>
    <source>
        <strain evidence="5 6">J_2021</strain>
        <tissue evidence="5 6">Erythrocytes</tissue>
    </source>
</reference>
<dbReference type="GeneID" id="108705106"/>
<dbReference type="Pfam" id="PF13637">
    <property type="entry name" value="Ank_4"/>
    <property type="match status" value="1"/>
</dbReference>
<dbReference type="PANTHER" id="PTHR47679">
    <property type="entry name" value="PROTEIN TORNADO 1"/>
    <property type="match status" value="1"/>
</dbReference>
<dbReference type="SMART" id="SM00248">
    <property type="entry name" value="ANK"/>
    <property type="match status" value="4"/>
</dbReference>
<feature type="compositionally biased region" description="Basic and acidic residues" evidence="2">
    <location>
        <begin position="11"/>
        <end position="27"/>
    </location>
</feature>
<dbReference type="SMART" id="SM00005">
    <property type="entry name" value="DEATH"/>
    <property type="match status" value="1"/>
</dbReference>
<gene>
    <name evidence="5 6" type="primary">LOC108705106</name>
</gene>
<feature type="repeat" description="ANK" evidence="1">
    <location>
        <begin position="26"/>
        <end position="58"/>
    </location>
</feature>
<feature type="repeat" description="ANK" evidence="1">
    <location>
        <begin position="93"/>
        <end position="116"/>
    </location>
</feature>
<dbReference type="InterPro" id="IPR036770">
    <property type="entry name" value="Ankyrin_rpt-contain_sf"/>
</dbReference>
<dbReference type="Proteomes" id="UP000186698">
    <property type="component" value="Chromosome 4L"/>
</dbReference>
<feature type="region of interest" description="Disordered" evidence="2">
    <location>
        <begin position="230"/>
        <end position="259"/>
    </location>
</feature>
<dbReference type="SUPFAM" id="SSF48403">
    <property type="entry name" value="Ankyrin repeat"/>
    <property type="match status" value="1"/>
</dbReference>
<accession>A0AA97PYX0</accession>
<dbReference type="InterPro" id="IPR000488">
    <property type="entry name" value="Death_dom"/>
</dbReference>